<organism evidence="2 3">
    <name type="scientific">Glossina palpalis gambiensis</name>
    <dbReference type="NCBI Taxonomy" id="67801"/>
    <lineage>
        <taxon>Eukaryota</taxon>
        <taxon>Metazoa</taxon>
        <taxon>Ecdysozoa</taxon>
        <taxon>Arthropoda</taxon>
        <taxon>Hexapoda</taxon>
        <taxon>Insecta</taxon>
        <taxon>Pterygota</taxon>
        <taxon>Neoptera</taxon>
        <taxon>Endopterygota</taxon>
        <taxon>Diptera</taxon>
        <taxon>Brachycera</taxon>
        <taxon>Muscomorpha</taxon>
        <taxon>Hippoboscoidea</taxon>
        <taxon>Glossinidae</taxon>
        <taxon>Glossina</taxon>
    </lineage>
</organism>
<name>A0A1B0BCG9_9MUSC</name>
<dbReference type="Proteomes" id="UP000092460">
    <property type="component" value="Unassembled WGS sequence"/>
</dbReference>
<keyword evidence="1" id="KW-0732">Signal</keyword>
<dbReference type="EMBL" id="JXJN01011989">
    <property type="status" value="NOT_ANNOTATED_CDS"/>
    <property type="molecule type" value="Genomic_DNA"/>
</dbReference>
<evidence type="ECO:0000256" key="1">
    <source>
        <dbReference type="SAM" id="SignalP"/>
    </source>
</evidence>
<keyword evidence="3" id="KW-1185">Reference proteome</keyword>
<evidence type="ECO:0000313" key="3">
    <source>
        <dbReference type="Proteomes" id="UP000092460"/>
    </source>
</evidence>
<reference evidence="2" key="2">
    <citation type="submission" date="2020-05" db="UniProtKB">
        <authorList>
            <consortium name="EnsemblMetazoa"/>
        </authorList>
    </citation>
    <scope>IDENTIFICATION</scope>
    <source>
        <strain evidence="2">IAEA</strain>
    </source>
</reference>
<feature type="chain" id="PRO_5008404707" evidence="1">
    <location>
        <begin position="23"/>
        <end position="111"/>
    </location>
</feature>
<dbReference type="EnsemblMetazoa" id="GPPI025680-RA">
    <property type="protein sequence ID" value="GPPI025680-PA"/>
    <property type="gene ID" value="GPPI025680"/>
</dbReference>
<protein>
    <submittedName>
        <fullName evidence="2">Uncharacterized protein</fullName>
    </submittedName>
</protein>
<evidence type="ECO:0000313" key="2">
    <source>
        <dbReference type="EnsemblMetazoa" id="GPPI025680-PA"/>
    </source>
</evidence>
<sequence>MNSLLMLMQLLIPVIRVGVLLAASMPMFLIGPGCSSSAIMFWLLGSLFCDRELSELLGIGLDREGEIEVEEKSWESSPEDEDLFKGEANLYELLSLFRSPANTGKSPRQLD</sequence>
<reference evidence="3" key="1">
    <citation type="submission" date="2015-01" db="EMBL/GenBank/DDBJ databases">
        <authorList>
            <person name="Aksoy S."/>
            <person name="Warren W."/>
            <person name="Wilson R.K."/>
        </authorList>
    </citation>
    <scope>NUCLEOTIDE SEQUENCE [LARGE SCALE GENOMIC DNA]</scope>
    <source>
        <strain evidence="3">IAEA</strain>
    </source>
</reference>
<dbReference type="VEuPathDB" id="VectorBase:GPPI025680"/>
<dbReference type="AlphaFoldDB" id="A0A1B0BCG9"/>
<feature type="signal peptide" evidence="1">
    <location>
        <begin position="1"/>
        <end position="22"/>
    </location>
</feature>
<accession>A0A1B0BCG9</accession>
<proteinExistence type="predicted"/>